<dbReference type="InterPro" id="IPR027417">
    <property type="entry name" value="P-loop_NTPase"/>
</dbReference>
<comment type="caution">
    <text evidence="7">The sequence shown here is derived from an EMBL/GenBank/DDBJ whole genome shotgun (WGS) entry which is preliminary data.</text>
</comment>
<dbReference type="Pfam" id="PF00005">
    <property type="entry name" value="ABC_tran"/>
    <property type="match status" value="1"/>
</dbReference>
<evidence type="ECO:0000256" key="2">
    <source>
        <dbReference type="ARBA" id="ARBA00022448"/>
    </source>
</evidence>
<evidence type="ECO:0000259" key="6">
    <source>
        <dbReference type="PROSITE" id="PS50893"/>
    </source>
</evidence>
<dbReference type="InterPro" id="IPR003593">
    <property type="entry name" value="AAA+_ATPase"/>
</dbReference>
<keyword evidence="3" id="KW-0547">Nucleotide-binding</keyword>
<sequence>MNAIEIKKLSKEYYTVVGTVAAVHELSLTVPSGSVFGFLGPNGAGKTTAMKMFVGLTEPSSGEITIAGGSPKDILTRKRIGFMPESPSFYAYLSGREFLELVAAIFGTANATSRINEVLKEVDLVGREGRQIRTYSKGMLQRLGLAQAILNDPDILFLDEPLDGLDPLGRAEIKQVIIALKERGKTVFLNSHILADVAEICDQVGIIDKGCLIACESPEILSKGYRDLEDAFVHIIKNKRDISGVGHKQMQMDEIRDVGDETRKTYSDTLTESRGPHNEEVRHLHKS</sequence>
<dbReference type="GO" id="GO:0005524">
    <property type="term" value="F:ATP binding"/>
    <property type="evidence" value="ECO:0007669"/>
    <property type="project" value="UniProtKB-KW"/>
</dbReference>
<dbReference type="InterPro" id="IPR003439">
    <property type="entry name" value="ABC_transporter-like_ATP-bd"/>
</dbReference>
<evidence type="ECO:0000256" key="1">
    <source>
        <dbReference type="ARBA" id="ARBA00005417"/>
    </source>
</evidence>
<dbReference type="PROSITE" id="PS00211">
    <property type="entry name" value="ABC_TRANSPORTER_1"/>
    <property type="match status" value="1"/>
</dbReference>
<dbReference type="SMART" id="SM00382">
    <property type="entry name" value="AAA"/>
    <property type="match status" value="1"/>
</dbReference>
<comment type="similarity">
    <text evidence="1">Belongs to the ABC transporter superfamily.</text>
</comment>
<feature type="region of interest" description="Disordered" evidence="5">
    <location>
        <begin position="267"/>
        <end position="287"/>
    </location>
</feature>
<evidence type="ECO:0000313" key="8">
    <source>
        <dbReference type="Proteomes" id="UP000177122"/>
    </source>
</evidence>
<dbReference type="GO" id="GO:0016887">
    <property type="term" value="F:ATP hydrolysis activity"/>
    <property type="evidence" value="ECO:0007669"/>
    <property type="project" value="InterPro"/>
</dbReference>
<proteinExistence type="inferred from homology"/>
<keyword evidence="2" id="KW-0813">Transport</keyword>
<evidence type="ECO:0000256" key="3">
    <source>
        <dbReference type="ARBA" id="ARBA00022741"/>
    </source>
</evidence>
<dbReference type="Gene3D" id="3.40.50.300">
    <property type="entry name" value="P-loop containing nucleotide triphosphate hydrolases"/>
    <property type="match status" value="1"/>
</dbReference>
<name>A0A1G2CXE3_9BACT</name>
<dbReference type="EMBL" id="MHLI01000005">
    <property type="protein sequence ID" value="OGZ06043.1"/>
    <property type="molecule type" value="Genomic_DNA"/>
</dbReference>
<dbReference type="PROSITE" id="PS50893">
    <property type="entry name" value="ABC_TRANSPORTER_2"/>
    <property type="match status" value="1"/>
</dbReference>
<accession>A0A1G2CXE3</accession>
<evidence type="ECO:0000256" key="5">
    <source>
        <dbReference type="SAM" id="MobiDB-lite"/>
    </source>
</evidence>
<feature type="compositionally biased region" description="Basic and acidic residues" evidence="5">
    <location>
        <begin position="274"/>
        <end position="287"/>
    </location>
</feature>
<protein>
    <recommendedName>
        <fullName evidence="6">ABC transporter domain-containing protein</fullName>
    </recommendedName>
</protein>
<dbReference type="AlphaFoldDB" id="A0A1G2CXE3"/>
<dbReference type="InterPro" id="IPR017871">
    <property type="entry name" value="ABC_transporter-like_CS"/>
</dbReference>
<dbReference type="PANTHER" id="PTHR43335">
    <property type="entry name" value="ABC TRANSPORTER, ATP-BINDING PROTEIN"/>
    <property type="match status" value="1"/>
</dbReference>
<evidence type="ECO:0000256" key="4">
    <source>
        <dbReference type="ARBA" id="ARBA00022840"/>
    </source>
</evidence>
<organism evidence="7 8">
    <name type="scientific">Candidatus Lloydbacteria bacterium RIFCSPHIGHO2_01_FULL_49_22</name>
    <dbReference type="NCBI Taxonomy" id="1798658"/>
    <lineage>
        <taxon>Bacteria</taxon>
        <taxon>Candidatus Lloydiibacteriota</taxon>
    </lineage>
</organism>
<reference evidence="7 8" key="1">
    <citation type="journal article" date="2016" name="Nat. Commun.">
        <title>Thousands of microbial genomes shed light on interconnected biogeochemical processes in an aquifer system.</title>
        <authorList>
            <person name="Anantharaman K."/>
            <person name="Brown C.T."/>
            <person name="Hug L.A."/>
            <person name="Sharon I."/>
            <person name="Castelle C.J."/>
            <person name="Probst A.J."/>
            <person name="Thomas B.C."/>
            <person name="Singh A."/>
            <person name="Wilkins M.J."/>
            <person name="Karaoz U."/>
            <person name="Brodie E.L."/>
            <person name="Williams K.H."/>
            <person name="Hubbard S.S."/>
            <person name="Banfield J.F."/>
        </authorList>
    </citation>
    <scope>NUCLEOTIDE SEQUENCE [LARGE SCALE GENOMIC DNA]</scope>
</reference>
<feature type="domain" description="ABC transporter" evidence="6">
    <location>
        <begin position="4"/>
        <end position="234"/>
    </location>
</feature>
<dbReference type="Proteomes" id="UP000177122">
    <property type="component" value="Unassembled WGS sequence"/>
</dbReference>
<dbReference type="SUPFAM" id="SSF52540">
    <property type="entry name" value="P-loop containing nucleoside triphosphate hydrolases"/>
    <property type="match status" value="1"/>
</dbReference>
<evidence type="ECO:0000313" key="7">
    <source>
        <dbReference type="EMBL" id="OGZ06043.1"/>
    </source>
</evidence>
<keyword evidence="4" id="KW-0067">ATP-binding</keyword>
<gene>
    <name evidence="7" type="ORF">A2845_01320</name>
</gene>